<dbReference type="NCBIfam" id="TIGR02757">
    <property type="entry name" value="TIGR02757 family protein"/>
    <property type="match status" value="1"/>
</dbReference>
<dbReference type="HOGENOM" id="CLU_064298_0_0_10"/>
<dbReference type="eggNOG" id="COG0177">
    <property type="taxonomic scope" value="Bacteria"/>
</dbReference>
<gene>
    <name evidence="1" type="ORF">HMPREF0973_01164</name>
</gene>
<keyword evidence="2" id="KW-1185">Reference proteome</keyword>
<reference evidence="1 2" key="1">
    <citation type="submission" date="2009-09" db="EMBL/GenBank/DDBJ databases">
        <authorList>
            <person name="Weinstock G."/>
            <person name="Sodergren E."/>
            <person name="Clifton S."/>
            <person name="Fulton L."/>
            <person name="Fulton B."/>
            <person name="Courtney L."/>
            <person name="Fronick C."/>
            <person name="Harrison M."/>
            <person name="Strong C."/>
            <person name="Farmer C."/>
            <person name="Delahaunty K."/>
            <person name="Markovic C."/>
            <person name="Hall O."/>
            <person name="Minx P."/>
            <person name="Tomlinson C."/>
            <person name="Mitreva M."/>
            <person name="Nelson J."/>
            <person name="Hou S."/>
            <person name="Wollam A."/>
            <person name="Pepin K.H."/>
            <person name="Johnson M."/>
            <person name="Bhonagiri V."/>
            <person name="Nash W.E."/>
            <person name="Warren W."/>
            <person name="Chinwalla A."/>
            <person name="Mardis E.R."/>
            <person name="Wilson R.K."/>
        </authorList>
    </citation>
    <scope>NUCLEOTIDE SEQUENCE [LARGE SCALE GENOMIC DNA]</scope>
    <source>
        <strain evidence="1 2">F0319</strain>
    </source>
</reference>
<comment type="caution">
    <text evidence="1">The sequence shown here is derived from an EMBL/GenBank/DDBJ whole genome shotgun (WGS) entry which is preliminary data.</text>
</comment>
<dbReference type="STRING" id="649761.HMPREF0973_01164"/>
<dbReference type="OrthoDB" id="9773332at2"/>
<dbReference type="RefSeq" id="WP_004382817.1">
    <property type="nucleotide sequence ID" value="NZ_GG698713.1"/>
</dbReference>
<protein>
    <submittedName>
        <fullName evidence="1">TIGR02757 family protein</fullName>
    </submittedName>
</protein>
<name>C9MNH7_9BACT</name>
<evidence type="ECO:0000313" key="2">
    <source>
        <dbReference type="Proteomes" id="UP000003327"/>
    </source>
</evidence>
<accession>C9MNH7</accession>
<dbReference type="Pfam" id="PF09674">
    <property type="entry name" value="DUF2400"/>
    <property type="match status" value="1"/>
</dbReference>
<proteinExistence type="predicted"/>
<organism evidence="1 2">
    <name type="scientific">Prevotella veroralis F0319</name>
    <dbReference type="NCBI Taxonomy" id="649761"/>
    <lineage>
        <taxon>Bacteria</taxon>
        <taxon>Pseudomonadati</taxon>
        <taxon>Bacteroidota</taxon>
        <taxon>Bacteroidia</taxon>
        <taxon>Bacteroidales</taxon>
        <taxon>Prevotellaceae</taxon>
        <taxon>Prevotella</taxon>
    </lineage>
</organism>
<evidence type="ECO:0000313" key="1">
    <source>
        <dbReference type="EMBL" id="EEX18630.1"/>
    </source>
</evidence>
<dbReference type="Proteomes" id="UP000003327">
    <property type="component" value="Unassembled WGS sequence"/>
</dbReference>
<dbReference type="InterPro" id="IPR014127">
    <property type="entry name" value="CHP02757"/>
</dbReference>
<dbReference type="AlphaFoldDB" id="C9MNH7"/>
<sequence length="258" mass="29930">MVKTKTSEGLEQRLHALATQYETQDFIKDDPSWFMHQVVGKRNQEAIAFIASCLSYGSRQVFMPRIQYILDCSRGEPYQWVRTGRFALDIPDDDDCFYRLYTNHMMYGLFQALQSMYEEHGDMEGYIRSYAKKYDEMEKIDALTAIDAICQYFQKHEITGIVPKNTNSCCKRVCMFLRWMVRKGSPVDIGIWSELIDQRTLIMPLDTHVIRQAMQLGLLKSKSATMVAARRLTEELASFFPEDPLKADFALFGYGVNL</sequence>
<dbReference type="EMBL" id="ACVA01000031">
    <property type="protein sequence ID" value="EEX18630.1"/>
    <property type="molecule type" value="Genomic_DNA"/>
</dbReference>